<dbReference type="InterPro" id="IPR050273">
    <property type="entry name" value="GppA/Ppx_hydrolase"/>
</dbReference>
<dbReference type="EC" id="3.6.1.40" evidence="2"/>
<proteinExistence type="predicted"/>
<dbReference type="GO" id="GO:0004309">
    <property type="term" value="F:exopolyphosphatase activity"/>
    <property type="evidence" value="ECO:0007669"/>
    <property type="project" value="UniProtKB-EC"/>
</dbReference>
<dbReference type="InterPro" id="IPR043129">
    <property type="entry name" value="ATPase_NBD"/>
</dbReference>
<comment type="caution">
    <text evidence="2">The sequence shown here is derived from an EMBL/GenBank/DDBJ whole genome shotgun (WGS) entry which is preliminary data.</text>
</comment>
<keyword evidence="2" id="KW-0378">Hydrolase</keyword>
<evidence type="ECO:0000313" key="3">
    <source>
        <dbReference type="Proteomes" id="UP001185092"/>
    </source>
</evidence>
<dbReference type="PANTHER" id="PTHR30005:SF0">
    <property type="entry name" value="RETROGRADE REGULATION PROTEIN 2"/>
    <property type="match status" value="1"/>
</dbReference>
<dbReference type="GO" id="GO:0008894">
    <property type="term" value="F:guanosine-5'-triphosphate,3'-diphosphate diphosphatase activity"/>
    <property type="evidence" value="ECO:0007669"/>
    <property type="project" value="UniProtKB-EC"/>
</dbReference>
<dbReference type="Gene3D" id="3.30.420.40">
    <property type="match status" value="1"/>
</dbReference>
<reference evidence="2" key="1">
    <citation type="submission" date="2023-07" db="EMBL/GenBank/DDBJ databases">
        <title>Genomic Encyclopedia of Type Strains, Phase IV (KMG-IV): sequencing the most valuable type-strain genomes for metagenomic binning, comparative biology and taxonomic classification.</title>
        <authorList>
            <person name="Goeker M."/>
        </authorList>
    </citation>
    <scope>NUCLEOTIDE SEQUENCE</scope>
    <source>
        <strain evidence="2">DSM 26174</strain>
    </source>
</reference>
<dbReference type="Proteomes" id="UP001185092">
    <property type="component" value="Unassembled WGS sequence"/>
</dbReference>
<organism evidence="2 3">
    <name type="scientific">Aureibacter tunicatorum</name>
    <dbReference type="NCBI Taxonomy" id="866807"/>
    <lineage>
        <taxon>Bacteria</taxon>
        <taxon>Pseudomonadati</taxon>
        <taxon>Bacteroidota</taxon>
        <taxon>Cytophagia</taxon>
        <taxon>Cytophagales</taxon>
        <taxon>Persicobacteraceae</taxon>
        <taxon>Aureibacter</taxon>
    </lineage>
</organism>
<feature type="domain" description="Ppx/GppA phosphatase N-terminal" evidence="1">
    <location>
        <begin position="40"/>
        <end position="285"/>
    </location>
</feature>
<name>A0AAE3XLR8_9BACT</name>
<evidence type="ECO:0000259" key="1">
    <source>
        <dbReference type="Pfam" id="PF02541"/>
    </source>
</evidence>
<dbReference type="Gene3D" id="3.30.420.150">
    <property type="entry name" value="Exopolyphosphatase. Domain 2"/>
    <property type="match status" value="1"/>
</dbReference>
<sequence length="294" mass="33327">MRIAAIDVGSNAARIQISAVIEGKGVETRYKKIEYVRYPLRLGKDVFKIGKISSKRKTKFIKLMQTFRLLMELYDVDEYSAYATSAMREAENSAEIVREIFNLTGICLEVIDGTKEASILNTALTDHMQDDTFVHIDVGGGSTELNIHHKNQFVKGQSFKIGSVRYLDHEDSVWEEMKNWLSEHLPKDYNIITAVGTGGNINKLSQLIQKKKPEKSDQITEIEMRTMQSELASFELDDRIYQFSLNSDRADVIIPASDIYLSVMEMAGIQNMIVPNVGLKDGMIRALHKEILNN</sequence>
<evidence type="ECO:0000313" key="2">
    <source>
        <dbReference type="EMBL" id="MDR6238111.1"/>
    </source>
</evidence>
<dbReference type="EMBL" id="JAVDQD010000001">
    <property type="protein sequence ID" value="MDR6238111.1"/>
    <property type="molecule type" value="Genomic_DNA"/>
</dbReference>
<dbReference type="CDD" id="cd24006">
    <property type="entry name" value="ASKHA_NBD_PPX_GppA"/>
    <property type="match status" value="1"/>
</dbReference>
<dbReference type="SUPFAM" id="SSF53067">
    <property type="entry name" value="Actin-like ATPase domain"/>
    <property type="match status" value="2"/>
</dbReference>
<dbReference type="PANTHER" id="PTHR30005">
    <property type="entry name" value="EXOPOLYPHOSPHATASE"/>
    <property type="match status" value="1"/>
</dbReference>
<dbReference type="RefSeq" id="WP_309937580.1">
    <property type="nucleotide sequence ID" value="NZ_AP025305.1"/>
</dbReference>
<dbReference type="AlphaFoldDB" id="A0AAE3XLR8"/>
<dbReference type="EC" id="3.6.1.11" evidence="2"/>
<protein>
    <submittedName>
        <fullName evidence="2">Exopolyphosphatase/guanosine-5'-triphosphate, 3'-diphosphate pyrophosphatase</fullName>
        <ecNumber evidence="2">3.6.1.11</ecNumber>
        <ecNumber evidence="2">3.6.1.40</ecNumber>
    </submittedName>
</protein>
<accession>A0AAE3XLR8</accession>
<gene>
    <name evidence="2" type="ORF">HNQ88_001087</name>
</gene>
<keyword evidence="3" id="KW-1185">Reference proteome</keyword>
<dbReference type="InterPro" id="IPR003695">
    <property type="entry name" value="Ppx_GppA_N"/>
</dbReference>
<dbReference type="Pfam" id="PF02541">
    <property type="entry name" value="Ppx-GppA"/>
    <property type="match status" value="1"/>
</dbReference>